<dbReference type="PRINTS" id="PR01476">
    <property type="entry name" value="LTBRECEPTOR"/>
</dbReference>
<accession>A0A7J6B2S7</accession>
<sequence length="364" mass="41385">MSLWGWRFLYEDLKGNFTVPHHPNTSASLMTEENTTSSINDNRGLNVSFAIGTFILAIVFLLGVPGNLFIIWSILVRTRKRSVTTLIILNLACADGAIMCLTVFFIVYLAKESWVFGRSMCKLLFYLCNTNRLGRRRNVLSILIMLWVLVFMLSIPALIFREEIAKNNTKLLCLHNHTDPKYVVFHMSMETVVGFLLPYGIIVSSYVCILRHLRQTQFKRRLRSEKLILAIIITFAAFWLPYHIINIMQVVSVFAPEHSELHKKLKDISESCRPTTSSLAFISSCANPVLYALAGRSYIRVDGLSFMARLFEGTALEISSGTLRFQRKVSRAGQAVFTLKNCDSSGNNTDRKTQTETANRLIYD</sequence>
<evidence type="ECO:0000256" key="10">
    <source>
        <dbReference type="ARBA" id="ARBA00023224"/>
    </source>
</evidence>
<dbReference type="GO" id="GO:0004974">
    <property type="term" value="F:leukotriene receptor activity"/>
    <property type="evidence" value="ECO:0007669"/>
    <property type="project" value="InterPro"/>
</dbReference>
<dbReference type="SUPFAM" id="SSF81321">
    <property type="entry name" value="Family A G protein-coupled receptor-like"/>
    <property type="match status" value="1"/>
</dbReference>
<dbReference type="GO" id="GO:0004875">
    <property type="term" value="F:complement receptor activity"/>
    <property type="evidence" value="ECO:0007669"/>
    <property type="project" value="TreeGrafter"/>
</dbReference>
<dbReference type="GO" id="GO:0007204">
    <property type="term" value="P:positive regulation of cytosolic calcium ion concentration"/>
    <property type="evidence" value="ECO:0007669"/>
    <property type="project" value="TreeGrafter"/>
</dbReference>
<dbReference type="PANTHER" id="PTHR24225:SF72">
    <property type="entry name" value="G-PROTEIN COUPLED RECEPTORS FAMILY 1 PROFILE DOMAIN-CONTAINING PROTEIN-RELATED"/>
    <property type="match status" value="1"/>
</dbReference>
<dbReference type="InterPro" id="IPR000826">
    <property type="entry name" value="Formyl_rcpt-rel"/>
</dbReference>
<dbReference type="EMBL" id="JAAGNN010000005">
    <property type="protein sequence ID" value="KAF4089414.1"/>
    <property type="molecule type" value="Genomic_DNA"/>
</dbReference>
<dbReference type="GO" id="GO:0006954">
    <property type="term" value="P:inflammatory response"/>
    <property type="evidence" value="ECO:0007669"/>
    <property type="project" value="TreeGrafter"/>
</dbReference>
<dbReference type="AlphaFoldDB" id="A0A7J6B2S7"/>
<dbReference type="InterPro" id="IPR017452">
    <property type="entry name" value="GPCR_Rhodpsn_7TM"/>
</dbReference>
<keyword evidence="6" id="KW-0297">G-protein coupled receptor</keyword>
<keyword evidence="15" id="KW-1185">Reference proteome</keyword>
<keyword evidence="10" id="KW-0807">Transducer</keyword>
<keyword evidence="8" id="KW-0675">Receptor</keyword>
<comment type="caution">
    <text evidence="14">The sequence shown here is derived from an EMBL/GenBank/DDBJ whole genome shotgun (WGS) entry which is preliminary data.</text>
</comment>
<evidence type="ECO:0000256" key="11">
    <source>
        <dbReference type="ARBA" id="ARBA00025736"/>
    </source>
</evidence>
<organism evidence="14 15">
    <name type="scientific">Ameiurus melas</name>
    <name type="common">Black bullhead</name>
    <name type="synonym">Silurus melas</name>
    <dbReference type="NCBI Taxonomy" id="219545"/>
    <lineage>
        <taxon>Eukaryota</taxon>
        <taxon>Metazoa</taxon>
        <taxon>Chordata</taxon>
        <taxon>Craniata</taxon>
        <taxon>Vertebrata</taxon>
        <taxon>Euteleostomi</taxon>
        <taxon>Actinopterygii</taxon>
        <taxon>Neopterygii</taxon>
        <taxon>Teleostei</taxon>
        <taxon>Ostariophysi</taxon>
        <taxon>Siluriformes</taxon>
        <taxon>Ictaluridae</taxon>
        <taxon>Ameiurus</taxon>
    </lineage>
</organism>
<comment type="similarity">
    <text evidence="11">Belongs to the chemokine-like receptor (CMKLR) family.</text>
</comment>
<feature type="domain" description="G-protein coupled receptors family 1 profile" evidence="13">
    <location>
        <begin position="66"/>
        <end position="291"/>
    </location>
</feature>
<keyword evidence="2" id="KW-1003">Cell membrane</keyword>
<feature type="transmembrane region" description="Helical" evidence="12">
    <location>
        <begin position="87"/>
        <end position="110"/>
    </location>
</feature>
<dbReference type="InterPro" id="IPR000276">
    <property type="entry name" value="GPCR_Rhodpsn"/>
</dbReference>
<evidence type="ECO:0000256" key="8">
    <source>
        <dbReference type="ARBA" id="ARBA00023170"/>
    </source>
</evidence>
<feature type="transmembrane region" description="Helical" evidence="12">
    <location>
        <begin position="227"/>
        <end position="245"/>
    </location>
</feature>
<dbReference type="InterPro" id="IPR003981">
    <property type="entry name" value="Leukotriene_B4_rcpt"/>
</dbReference>
<feature type="transmembrane region" description="Helical" evidence="12">
    <location>
        <begin position="184"/>
        <end position="207"/>
    </location>
</feature>
<comment type="subcellular location">
    <subcellularLocation>
        <location evidence="1">Cell membrane</location>
        <topology evidence="1">Multi-pass membrane protein</topology>
    </subcellularLocation>
</comment>
<reference evidence="14 15" key="1">
    <citation type="submission" date="2020-02" db="EMBL/GenBank/DDBJ databases">
        <title>A chromosome-scale genome assembly of the black bullhead catfish (Ameiurus melas).</title>
        <authorList>
            <person name="Wen M."/>
            <person name="Zham M."/>
            <person name="Cabau C."/>
            <person name="Klopp C."/>
            <person name="Donnadieu C."/>
            <person name="Roques C."/>
            <person name="Bouchez O."/>
            <person name="Lampietro C."/>
            <person name="Jouanno E."/>
            <person name="Herpin A."/>
            <person name="Louis A."/>
            <person name="Berthelot C."/>
            <person name="Parey E."/>
            <person name="Roest-Crollius H."/>
            <person name="Braasch I."/>
            <person name="Postlethwait J."/>
            <person name="Robinson-Rechavi M."/>
            <person name="Echchiki A."/>
            <person name="Begum T."/>
            <person name="Montfort J."/>
            <person name="Schartl M."/>
            <person name="Bobe J."/>
            <person name="Guiguen Y."/>
        </authorList>
    </citation>
    <scope>NUCLEOTIDE SEQUENCE [LARGE SCALE GENOMIC DNA]</scope>
    <source>
        <strain evidence="14">M_S1</strain>
        <tissue evidence="14">Blood</tissue>
    </source>
</reference>
<dbReference type="PRINTS" id="PR00237">
    <property type="entry name" value="GPCRRHODOPSN"/>
</dbReference>
<evidence type="ECO:0000256" key="2">
    <source>
        <dbReference type="ARBA" id="ARBA00022475"/>
    </source>
</evidence>
<dbReference type="GO" id="GO:0007200">
    <property type="term" value="P:phospholipase C-activating G protein-coupled receptor signaling pathway"/>
    <property type="evidence" value="ECO:0007669"/>
    <property type="project" value="TreeGrafter"/>
</dbReference>
<feature type="transmembrane region" description="Helical" evidence="12">
    <location>
        <begin position="47"/>
        <end position="75"/>
    </location>
</feature>
<evidence type="ECO:0000256" key="4">
    <source>
        <dbReference type="ARBA" id="ARBA00022692"/>
    </source>
</evidence>
<keyword evidence="4 12" id="KW-0812">Transmembrane</keyword>
<evidence type="ECO:0000256" key="6">
    <source>
        <dbReference type="ARBA" id="ARBA00023040"/>
    </source>
</evidence>
<evidence type="ECO:0000256" key="1">
    <source>
        <dbReference type="ARBA" id="ARBA00004651"/>
    </source>
</evidence>
<evidence type="ECO:0000256" key="12">
    <source>
        <dbReference type="SAM" id="Phobius"/>
    </source>
</evidence>
<evidence type="ECO:0000256" key="9">
    <source>
        <dbReference type="ARBA" id="ARBA00023180"/>
    </source>
</evidence>
<dbReference type="GO" id="GO:0005886">
    <property type="term" value="C:plasma membrane"/>
    <property type="evidence" value="ECO:0007669"/>
    <property type="project" value="UniProtKB-SubCell"/>
</dbReference>
<gene>
    <name evidence="14" type="ORF">AMELA_G00066130</name>
</gene>
<keyword evidence="7 12" id="KW-0472">Membrane</keyword>
<keyword evidence="3" id="KW-0597">Phosphoprotein</keyword>
<protein>
    <recommendedName>
        <fullName evidence="13">G-protein coupled receptors family 1 profile domain-containing protein</fullName>
    </recommendedName>
</protein>
<dbReference type="PROSITE" id="PS50262">
    <property type="entry name" value="G_PROTEIN_RECEP_F1_2"/>
    <property type="match status" value="1"/>
</dbReference>
<evidence type="ECO:0000256" key="5">
    <source>
        <dbReference type="ARBA" id="ARBA00022989"/>
    </source>
</evidence>
<feature type="transmembrane region" description="Helical" evidence="12">
    <location>
        <begin position="139"/>
        <end position="160"/>
    </location>
</feature>
<dbReference type="Pfam" id="PF00001">
    <property type="entry name" value="7tm_1"/>
    <property type="match status" value="2"/>
</dbReference>
<evidence type="ECO:0000313" key="14">
    <source>
        <dbReference type="EMBL" id="KAF4089414.1"/>
    </source>
</evidence>
<dbReference type="Proteomes" id="UP000593565">
    <property type="component" value="Unassembled WGS sequence"/>
</dbReference>
<keyword evidence="5 12" id="KW-1133">Transmembrane helix</keyword>
<evidence type="ECO:0000256" key="3">
    <source>
        <dbReference type="ARBA" id="ARBA00022553"/>
    </source>
</evidence>
<evidence type="ECO:0000313" key="15">
    <source>
        <dbReference type="Proteomes" id="UP000593565"/>
    </source>
</evidence>
<dbReference type="Gene3D" id="1.20.1070.10">
    <property type="entry name" value="Rhodopsin 7-helix transmembrane proteins"/>
    <property type="match status" value="2"/>
</dbReference>
<dbReference type="PANTHER" id="PTHR24225">
    <property type="entry name" value="CHEMOTACTIC RECEPTOR"/>
    <property type="match status" value="1"/>
</dbReference>
<evidence type="ECO:0000256" key="7">
    <source>
        <dbReference type="ARBA" id="ARBA00023136"/>
    </source>
</evidence>
<proteinExistence type="inferred from homology"/>
<evidence type="ECO:0000259" key="13">
    <source>
        <dbReference type="PROSITE" id="PS50262"/>
    </source>
</evidence>
<name>A0A7J6B2S7_AMEME</name>
<keyword evidence="9" id="KW-0325">Glycoprotein</keyword>